<feature type="domain" description="START" evidence="1">
    <location>
        <begin position="83"/>
        <end position="268"/>
    </location>
</feature>
<evidence type="ECO:0000313" key="3">
    <source>
        <dbReference type="RefSeq" id="XP_029634157.1"/>
    </source>
</evidence>
<evidence type="ECO:0000259" key="1">
    <source>
        <dbReference type="PROSITE" id="PS50848"/>
    </source>
</evidence>
<dbReference type="SMART" id="SM00234">
    <property type="entry name" value="START"/>
    <property type="match status" value="1"/>
</dbReference>
<name>A0A6P7S7I5_9MOLL</name>
<gene>
    <name evidence="3" type="primary">LOC115209780</name>
</gene>
<dbReference type="Pfam" id="PF01852">
    <property type="entry name" value="START"/>
    <property type="match status" value="1"/>
</dbReference>
<dbReference type="PANTHER" id="PTHR46121">
    <property type="entry name" value="STEROIDOGENIC ACUTE REGULATORY PROTEIN-LIKE"/>
    <property type="match status" value="1"/>
</dbReference>
<dbReference type="AlphaFoldDB" id="A0A6P7S7I5"/>
<keyword evidence="2" id="KW-1185">Reference proteome</keyword>
<dbReference type="InterPro" id="IPR023393">
    <property type="entry name" value="START-like_dom_sf"/>
</dbReference>
<dbReference type="KEGG" id="osn:115209780"/>
<dbReference type="Gene3D" id="3.30.530.20">
    <property type="match status" value="1"/>
</dbReference>
<evidence type="ECO:0000313" key="2">
    <source>
        <dbReference type="Proteomes" id="UP000515154"/>
    </source>
</evidence>
<dbReference type="GO" id="GO:0140284">
    <property type="term" value="C:endoplasmic reticulum-endosome membrane contact site"/>
    <property type="evidence" value="ECO:0007669"/>
    <property type="project" value="TreeGrafter"/>
</dbReference>
<dbReference type="GO" id="GO:0005765">
    <property type="term" value="C:lysosomal membrane"/>
    <property type="evidence" value="ECO:0007669"/>
    <property type="project" value="TreeGrafter"/>
</dbReference>
<dbReference type="RefSeq" id="XP_029634157.1">
    <property type="nucleotide sequence ID" value="XM_029778297.2"/>
</dbReference>
<dbReference type="PROSITE" id="PS50848">
    <property type="entry name" value="START"/>
    <property type="match status" value="1"/>
</dbReference>
<sequence length="271" mass="31183">MSGEQQDLCNTLLHGDLANVHFNEESDDEDEDTTETEEKLQQLHCENDICVQDRSLKDKEVYSEDVNNAWKVIQSWIETSMEWTIKVGQNPIDGCVRSQWSDIYGCVTVLQARLDMGPAELFEDLAFNIDEQLKWNTLVSKFQILEKLSDEIDILYYVVPGAIPKLIKDRDFIIVRRCTKQGEMYFQASCGAKHNGKPEQKKIIRGNNGPGGWILKPVESNPQKSDFLWFSSMQMKGNLPQKLIDQLSPKVMLSYLQPLRKHINDLSKRKS</sequence>
<dbReference type="GO" id="GO:0005789">
    <property type="term" value="C:endoplasmic reticulum membrane"/>
    <property type="evidence" value="ECO:0007669"/>
    <property type="project" value="TreeGrafter"/>
</dbReference>
<protein>
    <submittedName>
        <fullName evidence="3">StAR-related lipid transfer protein 3-like isoform X1</fullName>
    </submittedName>
</protein>
<accession>A0A6P7S7I5</accession>
<proteinExistence type="predicted"/>
<dbReference type="InterPro" id="IPR002913">
    <property type="entry name" value="START_lipid-bd_dom"/>
</dbReference>
<dbReference type="SUPFAM" id="SSF55961">
    <property type="entry name" value="Bet v1-like"/>
    <property type="match status" value="1"/>
</dbReference>
<dbReference type="Proteomes" id="UP000515154">
    <property type="component" value="Linkage group LG3"/>
</dbReference>
<dbReference type="PRINTS" id="PR00978">
    <property type="entry name" value="STARPROTEIN"/>
</dbReference>
<dbReference type="GO" id="GO:0015485">
    <property type="term" value="F:cholesterol binding"/>
    <property type="evidence" value="ECO:0007669"/>
    <property type="project" value="TreeGrafter"/>
</dbReference>
<dbReference type="GO" id="GO:0099044">
    <property type="term" value="P:vesicle tethering to endoplasmic reticulum"/>
    <property type="evidence" value="ECO:0007669"/>
    <property type="project" value="TreeGrafter"/>
</dbReference>
<dbReference type="GO" id="GO:0031902">
    <property type="term" value="C:late endosome membrane"/>
    <property type="evidence" value="ECO:0007669"/>
    <property type="project" value="TreeGrafter"/>
</dbReference>
<dbReference type="InterPro" id="IPR051869">
    <property type="entry name" value="STARD3"/>
</dbReference>
<dbReference type="InterPro" id="IPR000799">
    <property type="entry name" value="StAR-like"/>
</dbReference>
<dbReference type="PANTHER" id="PTHR46121:SF1">
    <property type="entry name" value="STARD3 N-TERMINAL-LIKE PROTEIN"/>
    <property type="match status" value="1"/>
</dbReference>
<reference evidence="3" key="1">
    <citation type="submission" date="2025-08" db="UniProtKB">
        <authorList>
            <consortium name="RefSeq"/>
        </authorList>
    </citation>
    <scope>IDENTIFICATION</scope>
</reference>
<organism evidence="2 3">
    <name type="scientific">Octopus sinensis</name>
    <name type="common">East Asian common octopus</name>
    <dbReference type="NCBI Taxonomy" id="2607531"/>
    <lineage>
        <taxon>Eukaryota</taxon>
        <taxon>Metazoa</taxon>
        <taxon>Spiralia</taxon>
        <taxon>Lophotrochozoa</taxon>
        <taxon>Mollusca</taxon>
        <taxon>Cephalopoda</taxon>
        <taxon>Coleoidea</taxon>
        <taxon>Octopodiformes</taxon>
        <taxon>Octopoda</taxon>
        <taxon>Incirrata</taxon>
        <taxon>Octopodidae</taxon>
        <taxon>Octopus</taxon>
    </lineage>
</organism>
<dbReference type="GO" id="GO:0030301">
    <property type="term" value="P:cholesterol transport"/>
    <property type="evidence" value="ECO:0007669"/>
    <property type="project" value="TreeGrafter"/>
</dbReference>